<dbReference type="Pfam" id="PF01048">
    <property type="entry name" value="PNP_UDP_1"/>
    <property type="match status" value="1"/>
</dbReference>
<dbReference type="GO" id="GO:0004850">
    <property type="term" value="F:uridine phosphorylase activity"/>
    <property type="evidence" value="ECO:0007669"/>
    <property type="project" value="UniProtKB-EC"/>
</dbReference>
<proteinExistence type="inferred from homology"/>
<comment type="similarity">
    <text evidence="1">Belongs to the PNP/UDP phosphorylase family.</text>
</comment>
<dbReference type="Proteomes" id="UP001281130">
    <property type="component" value="Unassembled WGS sequence"/>
</dbReference>
<dbReference type="Gene3D" id="3.40.50.1580">
    <property type="entry name" value="Nucleoside phosphorylase domain"/>
    <property type="match status" value="1"/>
</dbReference>
<evidence type="ECO:0000256" key="2">
    <source>
        <dbReference type="ARBA" id="ARBA00011888"/>
    </source>
</evidence>
<dbReference type="NCBIfam" id="NF004489">
    <property type="entry name" value="PRK05819.1"/>
    <property type="match status" value="1"/>
</dbReference>
<organism evidence="8 10">
    <name type="scientific">Rubrobacter radiotolerans</name>
    <name type="common">Arthrobacter radiotolerans</name>
    <dbReference type="NCBI Taxonomy" id="42256"/>
    <lineage>
        <taxon>Bacteria</taxon>
        <taxon>Bacillati</taxon>
        <taxon>Actinomycetota</taxon>
        <taxon>Rubrobacteria</taxon>
        <taxon>Rubrobacterales</taxon>
        <taxon>Rubrobacteraceae</taxon>
        <taxon>Rubrobacter</taxon>
    </lineage>
</organism>
<dbReference type="EC" id="2.4.2.3" evidence="2"/>
<dbReference type="InterPro" id="IPR035994">
    <property type="entry name" value="Nucleoside_phosphorylase_sf"/>
</dbReference>
<comment type="catalytic activity">
    <reaction evidence="6">
        <text>uridine + phosphate = alpha-D-ribose 1-phosphate + uracil</text>
        <dbReference type="Rhea" id="RHEA:24388"/>
        <dbReference type="ChEBI" id="CHEBI:16704"/>
        <dbReference type="ChEBI" id="CHEBI:17568"/>
        <dbReference type="ChEBI" id="CHEBI:43474"/>
        <dbReference type="ChEBI" id="CHEBI:57720"/>
        <dbReference type="EC" id="2.4.2.3"/>
    </reaction>
</comment>
<dbReference type="PANTHER" id="PTHR43691">
    <property type="entry name" value="URIDINE PHOSPHORYLASE"/>
    <property type="match status" value="1"/>
</dbReference>
<dbReference type="InterPro" id="IPR000845">
    <property type="entry name" value="Nucleoside_phosphorylase_d"/>
</dbReference>
<name>A0A023X5Q8_RUBRA</name>
<dbReference type="PANTHER" id="PTHR43691:SF11">
    <property type="entry name" value="FI09636P-RELATED"/>
    <property type="match status" value="1"/>
</dbReference>
<dbReference type="eggNOG" id="COG0813">
    <property type="taxonomic scope" value="Bacteria"/>
</dbReference>
<evidence type="ECO:0000256" key="6">
    <source>
        <dbReference type="ARBA" id="ARBA00048447"/>
    </source>
</evidence>
<dbReference type="Proteomes" id="UP000025229">
    <property type="component" value="Chromosome"/>
</dbReference>
<dbReference type="SUPFAM" id="SSF53167">
    <property type="entry name" value="Purine and uridine phosphorylases"/>
    <property type="match status" value="1"/>
</dbReference>
<dbReference type="EMBL" id="CP007514">
    <property type="protein sequence ID" value="AHY47526.1"/>
    <property type="molecule type" value="Genomic_DNA"/>
</dbReference>
<keyword evidence="4 9" id="KW-0328">Glycosyltransferase</keyword>
<evidence type="ECO:0000313" key="8">
    <source>
        <dbReference type="EMBL" id="AHY47526.1"/>
    </source>
</evidence>
<evidence type="ECO:0000313" key="10">
    <source>
        <dbReference type="Proteomes" id="UP000025229"/>
    </source>
</evidence>
<dbReference type="STRING" id="42256.RradSPS_2243"/>
<dbReference type="CDD" id="cd17765">
    <property type="entry name" value="PNP_ThPNP_like"/>
    <property type="match status" value="1"/>
</dbReference>
<evidence type="ECO:0000256" key="4">
    <source>
        <dbReference type="ARBA" id="ARBA00022676"/>
    </source>
</evidence>
<evidence type="ECO:0000256" key="5">
    <source>
        <dbReference type="ARBA" id="ARBA00022679"/>
    </source>
</evidence>
<dbReference type="GO" id="GO:0005829">
    <property type="term" value="C:cytosol"/>
    <property type="evidence" value="ECO:0007669"/>
    <property type="project" value="TreeGrafter"/>
</dbReference>
<evidence type="ECO:0000313" key="9">
    <source>
        <dbReference type="EMBL" id="MDX5894929.1"/>
    </source>
</evidence>
<dbReference type="HOGENOM" id="CLU_068457_2_0_11"/>
<dbReference type="PROSITE" id="PS01232">
    <property type="entry name" value="PNP_UDP_1"/>
    <property type="match status" value="1"/>
</dbReference>
<dbReference type="EMBL" id="JAWXXX010000001">
    <property type="protein sequence ID" value="MDX5894929.1"/>
    <property type="molecule type" value="Genomic_DNA"/>
</dbReference>
<gene>
    <name evidence="8" type="ORF">RradSPS_2243</name>
    <name evidence="9" type="ORF">SIL72_12950</name>
</gene>
<accession>A0A023X5Q8</accession>
<dbReference type="GO" id="GO:0009164">
    <property type="term" value="P:nucleoside catabolic process"/>
    <property type="evidence" value="ECO:0007669"/>
    <property type="project" value="UniProtKB-ARBA"/>
</dbReference>
<dbReference type="RefSeq" id="WP_038682755.1">
    <property type="nucleotide sequence ID" value="NZ_CP007514.1"/>
</dbReference>
<evidence type="ECO:0000256" key="3">
    <source>
        <dbReference type="ARBA" id="ARBA00021980"/>
    </source>
</evidence>
<dbReference type="OrthoDB" id="9782889at2"/>
<dbReference type="AlphaFoldDB" id="A0A023X5Q8"/>
<dbReference type="KEGG" id="rrd:RradSPS_2243"/>
<evidence type="ECO:0000259" key="7">
    <source>
        <dbReference type="Pfam" id="PF01048"/>
    </source>
</evidence>
<protein>
    <recommendedName>
        <fullName evidence="3">Uridine phosphorylase</fullName>
        <ecNumber evidence="2">2.4.2.3</ecNumber>
    </recommendedName>
</protein>
<keyword evidence="10" id="KW-1185">Reference proteome</keyword>
<feature type="domain" description="Nucleoside phosphorylase" evidence="7">
    <location>
        <begin position="16"/>
        <end position="229"/>
    </location>
</feature>
<reference evidence="8 10" key="1">
    <citation type="submission" date="2014-03" db="EMBL/GenBank/DDBJ databases">
        <title>Complete genome sequence of the Radio-Resistant Rubrobacter radiotolerans RSPS-4.</title>
        <authorList>
            <person name="Egas C.C."/>
            <person name="Barroso C.C."/>
            <person name="Froufe H.J.C."/>
            <person name="Pacheco J.J."/>
            <person name="Albuquerque L.L."/>
            <person name="da Costa M.M.S."/>
        </authorList>
    </citation>
    <scope>NUCLEOTIDE SEQUENCE [LARGE SCALE GENOMIC DNA]</scope>
    <source>
        <strain evidence="8 10">RSPS-4</strain>
    </source>
</reference>
<sequence length="237" mass="25055">MPVHLRAEPGDYAENVLVPGDPRRARYIAETFFEGAKLVNEERGMLGYTGTYKGKPVSVQTSGMGCPSAAIVTEELVQLGAKNLLRVGTCGGYNREMQLGDLVIATAATPQDGTVLSLTQGVPYSPAADFKLVHAAFHAAEAAGRKTFLGPIVSGDLFYDPTEDPGAQWSGLGVLAVEMEAAAIFTIAAMKGVSAGCLLTVSDTIGKEEVVRISDEDLKRGVDEMMELALDTLDTVN</sequence>
<reference evidence="9" key="2">
    <citation type="submission" date="2023-11" db="EMBL/GenBank/DDBJ databases">
        <title>MicrobeMod: A computational toolkit for identifying prokaryotic methylation and restriction-modification with nanopore sequencing.</title>
        <authorList>
            <person name="Crits-Christoph A."/>
            <person name="Kang S.C."/>
            <person name="Lee H."/>
            <person name="Ostrov N."/>
        </authorList>
    </citation>
    <scope>NUCLEOTIDE SEQUENCE</scope>
    <source>
        <strain evidence="9">ATCC 51242</strain>
    </source>
</reference>
<dbReference type="PATRIC" id="fig|42256.3.peg.2285"/>
<keyword evidence="5 9" id="KW-0808">Transferase</keyword>
<dbReference type="InterPro" id="IPR018016">
    <property type="entry name" value="Nucleoside_phosphorylase_CS"/>
</dbReference>
<evidence type="ECO:0000256" key="1">
    <source>
        <dbReference type="ARBA" id="ARBA00010456"/>
    </source>
</evidence>